<organism evidence="1 2">
    <name type="scientific">Panagrolaimus sp. ES5</name>
    <dbReference type="NCBI Taxonomy" id="591445"/>
    <lineage>
        <taxon>Eukaryota</taxon>
        <taxon>Metazoa</taxon>
        <taxon>Ecdysozoa</taxon>
        <taxon>Nematoda</taxon>
        <taxon>Chromadorea</taxon>
        <taxon>Rhabditida</taxon>
        <taxon>Tylenchina</taxon>
        <taxon>Panagrolaimomorpha</taxon>
        <taxon>Panagrolaimoidea</taxon>
        <taxon>Panagrolaimidae</taxon>
        <taxon>Panagrolaimus</taxon>
    </lineage>
</organism>
<dbReference type="Proteomes" id="UP000887579">
    <property type="component" value="Unplaced"/>
</dbReference>
<evidence type="ECO:0000313" key="2">
    <source>
        <dbReference type="WBParaSite" id="ES5_v2.g22712.t1"/>
    </source>
</evidence>
<dbReference type="WBParaSite" id="ES5_v2.g22712.t1">
    <property type="protein sequence ID" value="ES5_v2.g22712.t1"/>
    <property type="gene ID" value="ES5_v2.g22712"/>
</dbReference>
<accession>A0AC34FYU0</accession>
<evidence type="ECO:0000313" key="1">
    <source>
        <dbReference type="Proteomes" id="UP000887579"/>
    </source>
</evidence>
<sequence>MSFKSLEIALQNDSCKPIQFEEVEATWMENEYFAVKVPLMKESKEIPSFDNFISWILQQKNGDRYKDRFDENTFNNKITKKINRNPIDESSMTTRSREKGPTDKDVPETETTKAPTTTSSKAKKSGEKTSDPVVEPAQASIKKSTKKKPPPPTTTTSTIIPPSRETKALDTKAEDCEIQSALKSSDSSSKKEVKSGEKEKAKLQKSDCARQKKDTVVSIKKEAVEIGVEDIEQKYSKNDYFKNQREAEAQKGAKLDVALKKLDMYKQMKKDYESKSKMLKETVEKKPKEKKVVNIVGKKEETGGTTLIPKAENESDNLDTDYQKEANQLVCAELIQSNKEKEEQLAEALGVHGFSLDEMSEMVDQKISRLIGISATQRTCLVLAATAKKP</sequence>
<protein>
    <submittedName>
        <fullName evidence="2">Uncharacterized protein</fullName>
    </submittedName>
</protein>
<proteinExistence type="predicted"/>
<name>A0AC34FYU0_9BILA</name>
<reference evidence="2" key="1">
    <citation type="submission" date="2022-11" db="UniProtKB">
        <authorList>
            <consortium name="WormBaseParasite"/>
        </authorList>
    </citation>
    <scope>IDENTIFICATION</scope>
</reference>